<protein>
    <submittedName>
        <fullName evidence="1">Uncharacterized protein</fullName>
    </submittedName>
</protein>
<reference evidence="1 2" key="1">
    <citation type="journal article" date="2006" name="Virology">
        <title>His1 and His2 are distantly related, spindle-shaped haloviruses belonging to the novel virus group, Salterprovirus.</title>
        <authorList>
            <person name="Bath C."/>
            <person name="Cukalac T."/>
            <person name="Porter K."/>
            <person name="Dyall-Smith M.L."/>
        </authorList>
    </citation>
    <scope>NUCLEOTIDE SEQUENCE</scope>
</reference>
<organism evidence="1 2">
    <name type="scientific">His 2 virus</name>
    <name type="common">His2V</name>
    <name type="synonym">Haloarcula hispanica virus 2</name>
    <dbReference type="NCBI Taxonomy" id="128710"/>
    <lineage>
        <taxon>Viruses</taxon>
        <taxon>Monodnaviria</taxon>
        <taxon>Trapavirae</taxon>
        <taxon>Saleviricota</taxon>
        <taxon>Huolimaviricetes</taxon>
        <taxon>Haloruvirales</taxon>
        <taxon>Pleolipoviridae</taxon>
        <taxon>Gammapleolipovirus</taxon>
        <taxon>Gammapleolipovirus australiense</taxon>
        <taxon>Gammapleolipovirus His2</taxon>
    </lineage>
</organism>
<dbReference type="Proteomes" id="UP000002259">
    <property type="component" value="Segment"/>
</dbReference>
<dbReference type="EMBL" id="AF191797">
    <property type="protein sequence ID" value="AAQ13787.1"/>
    <property type="molecule type" value="Genomic_DNA"/>
</dbReference>
<keyword evidence="2" id="KW-1185">Reference proteome</keyword>
<evidence type="ECO:0000313" key="1">
    <source>
        <dbReference type="EMBL" id="AAQ13787.1"/>
    </source>
</evidence>
<name>Q25BE1_HIS2V</name>
<dbReference type="RefSeq" id="YP_529649.1">
    <property type="nucleotide sequence ID" value="NC_007918.1"/>
</dbReference>
<dbReference type="GeneID" id="5142425"/>
<dbReference type="KEGG" id="vg:5142425"/>
<proteinExistence type="predicted"/>
<evidence type="ECO:0000313" key="2">
    <source>
        <dbReference type="Proteomes" id="UP000002259"/>
    </source>
</evidence>
<organismHost>
    <name type="scientific">Haloarcula hispanica</name>
    <dbReference type="NCBI Taxonomy" id="51589"/>
</organismHost>
<sequence>MSDLPLEKLLESKTVLVDGELYKLIGDYSDVQTKFDYEFQHIENNNDTFMVSHNDLVTKFNNGWKVVEL</sequence>
<accession>Q25BE1</accession>